<keyword evidence="2" id="KW-1185">Reference proteome</keyword>
<dbReference type="STRING" id="1328314.Achr_7030"/>
<evidence type="ECO:0000313" key="2">
    <source>
        <dbReference type="Proteomes" id="UP000068210"/>
    </source>
</evidence>
<proteinExistence type="predicted"/>
<dbReference type="KEGG" id="acx:Achr_7030"/>
<dbReference type="SUPFAM" id="SSF56112">
    <property type="entry name" value="Protein kinase-like (PK-like)"/>
    <property type="match status" value="1"/>
</dbReference>
<dbReference type="InterPro" id="IPR011009">
    <property type="entry name" value="Kinase-like_dom_sf"/>
</dbReference>
<gene>
    <name evidence="1" type="ORF">Achr_7030</name>
</gene>
<dbReference type="AlphaFoldDB" id="A0A0C4WPT6"/>
<dbReference type="HOGENOM" id="CLU_112033_0_0_6"/>
<organism evidence="1 2">
    <name type="scientific">Azotobacter chroococcum NCIMB 8003</name>
    <dbReference type="NCBI Taxonomy" id="1328314"/>
    <lineage>
        <taxon>Bacteria</taxon>
        <taxon>Pseudomonadati</taxon>
        <taxon>Pseudomonadota</taxon>
        <taxon>Gammaproteobacteria</taxon>
        <taxon>Pseudomonadales</taxon>
        <taxon>Pseudomonadaceae</taxon>
        <taxon>Azotobacter</taxon>
    </lineage>
</organism>
<protein>
    <recommendedName>
        <fullName evidence="3">Toluene tolerance protein</fullName>
    </recommendedName>
</protein>
<evidence type="ECO:0000313" key="1">
    <source>
        <dbReference type="EMBL" id="AJE20202.1"/>
    </source>
</evidence>
<dbReference type="Proteomes" id="UP000068210">
    <property type="component" value="Chromosome"/>
</dbReference>
<dbReference type="EMBL" id="CP010415">
    <property type="protein sequence ID" value="AJE20202.1"/>
    <property type="molecule type" value="Genomic_DNA"/>
</dbReference>
<accession>A0A0C4WPT6</accession>
<sequence>MRIVSAQELEKWLESGRVLEKDARGPKVVALDDGRFLKIFHSRRHPLLARLQPAARRFCRNAEELGQRDIRTPQVIETFWLDRAAGLSGCLYRPLPGISVEQLYRQAPQRITELLPALAGFIRHLHERGIYFRSLHLGNIIRMPDGQFGLIDILDLRCRQGALSAWQVKRNLGHLRRYLERRKLTDFPFDALCELYRHPARSQASPPALATTGKAK</sequence>
<evidence type="ECO:0008006" key="3">
    <source>
        <dbReference type="Google" id="ProtNLM"/>
    </source>
</evidence>
<reference evidence="1 2" key="1">
    <citation type="journal article" date="2015" name="PLoS ONE">
        <title>Azotobacter Genomes: The Genome of Azotobacter chroococcum NCIMB 8003 (ATCC 4412).</title>
        <authorList>
            <person name="Robson R.L."/>
            <person name="Jones R."/>
            <person name="Robson R.M."/>
            <person name="Schwartz A."/>
            <person name="Richardson T.H."/>
        </authorList>
    </citation>
    <scope>NUCLEOTIDE SEQUENCE [LARGE SCALE GENOMIC DNA]</scope>
    <source>
        <strain evidence="1 2">NCIMB 8003</strain>
    </source>
</reference>
<dbReference type="RefSeq" id="WP_039801933.1">
    <property type="nucleotide sequence ID" value="NZ_CP010415.1"/>
</dbReference>
<name>A0A0C4WPT6_9GAMM</name>